<protein>
    <submittedName>
        <fullName evidence="2">SnoaL-like protein</fullName>
    </submittedName>
</protein>
<name>A0A2P8D102_9ACTN</name>
<gene>
    <name evidence="2" type="ORF">CLV63_12125</name>
</gene>
<sequence>MERVAEANQQFYSSIETGDIDLMRRIWAEEDQAPDLICVNPGWPLLRGRAEILRAWSLVMANVPYIQYVLTDTHIGVHGDVAMVTCEENVLTAEDDSPGFVAGGQVVTMNLFTRTEQGWRLWSHHASPVLLDDDDDEDETGGEE</sequence>
<dbReference type="Gene3D" id="3.10.450.50">
    <property type="match status" value="1"/>
</dbReference>
<evidence type="ECO:0000313" key="3">
    <source>
        <dbReference type="Proteomes" id="UP000240542"/>
    </source>
</evidence>
<dbReference type="PANTHER" id="PTHR34957">
    <property type="entry name" value="NUCLEAR TRANSPORT FACTOR 2 (NTF2) FAMILY PROTEIN"/>
    <property type="match status" value="1"/>
</dbReference>
<dbReference type="AlphaFoldDB" id="A0A2P8D102"/>
<evidence type="ECO:0000313" key="2">
    <source>
        <dbReference type="EMBL" id="PSK90900.1"/>
    </source>
</evidence>
<dbReference type="EMBL" id="PYGA01000021">
    <property type="protein sequence ID" value="PSK90900.1"/>
    <property type="molecule type" value="Genomic_DNA"/>
</dbReference>
<dbReference type="InterPro" id="IPR037401">
    <property type="entry name" value="SnoaL-like"/>
</dbReference>
<dbReference type="SUPFAM" id="SSF54427">
    <property type="entry name" value="NTF2-like"/>
    <property type="match status" value="1"/>
</dbReference>
<dbReference type="InterPro" id="IPR032710">
    <property type="entry name" value="NTF2-like_dom_sf"/>
</dbReference>
<dbReference type="Pfam" id="PF13474">
    <property type="entry name" value="SnoaL_3"/>
    <property type="match status" value="1"/>
</dbReference>
<evidence type="ECO:0000259" key="1">
    <source>
        <dbReference type="Pfam" id="PF13474"/>
    </source>
</evidence>
<feature type="domain" description="SnoaL-like" evidence="1">
    <location>
        <begin position="4"/>
        <end position="129"/>
    </location>
</feature>
<organism evidence="2 3">
    <name type="scientific">Murinocardiopsis flavida</name>
    <dbReference type="NCBI Taxonomy" id="645275"/>
    <lineage>
        <taxon>Bacteria</taxon>
        <taxon>Bacillati</taxon>
        <taxon>Actinomycetota</taxon>
        <taxon>Actinomycetes</taxon>
        <taxon>Streptosporangiales</taxon>
        <taxon>Nocardiopsidaceae</taxon>
        <taxon>Murinocardiopsis</taxon>
    </lineage>
</organism>
<proteinExistence type="predicted"/>
<comment type="caution">
    <text evidence="2">The sequence shown here is derived from an EMBL/GenBank/DDBJ whole genome shotgun (WGS) entry which is preliminary data.</text>
</comment>
<reference evidence="2 3" key="1">
    <citation type="submission" date="2018-03" db="EMBL/GenBank/DDBJ databases">
        <title>Genomic Encyclopedia of Archaeal and Bacterial Type Strains, Phase II (KMG-II): from individual species to whole genera.</title>
        <authorList>
            <person name="Goeker M."/>
        </authorList>
    </citation>
    <scope>NUCLEOTIDE SEQUENCE [LARGE SCALE GENOMIC DNA]</scope>
    <source>
        <strain evidence="2 3">DSM 45312</strain>
    </source>
</reference>
<dbReference type="Proteomes" id="UP000240542">
    <property type="component" value="Unassembled WGS sequence"/>
</dbReference>
<keyword evidence="3" id="KW-1185">Reference proteome</keyword>
<accession>A0A2P8D102</accession>
<dbReference type="PANTHER" id="PTHR34957:SF1">
    <property type="entry name" value="NUCLEAR TRANSPORT FACTOR 2 (NTF2) FAMILY PROTEIN"/>
    <property type="match status" value="1"/>
</dbReference>